<evidence type="ECO:0000313" key="2">
    <source>
        <dbReference type="EMBL" id="RYR40730.1"/>
    </source>
</evidence>
<dbReference type="Gene3D" id="1.20.1280.50">
    <property type="match status" value="1"/>
</dbReference>
<accession>A0A445BPX2</accession>
<dbReference type="PROSITE" id="PS50181">
    <property type="entry name" value="FBOX"/>
    <property type="match status" value="1"/>
</dbReference>
<dbReference type="Proteomes" id="UP000289738">
    <property type="component" value="Chromosome A09"/>
</dbReference>
<dbReference type="NCBIfam" id="TIGR01640">
    <property type="entry name" value="F_box_assoc_1"/>
    <property type="match status" value="1"/>
</dbReference>
<comment type="caution">
    <text evidence="2">The sequence shown here is derived from an EMBL/GenBank/DDBJ whole genome shotgun (WGS) entry which is preliminary data.</text>
</comment>
<dbReference type="Gramene" id="arahy.Tifrunner.gnm2.ann2.Ah09g033100.1">
    <property type="protein sequence ID" value="arahy.Tifrunner.gnm2.ann2.Ah09g033100.1-CDS-1"/>
    <property type="gene ID" value="arahy.Tifrunner.gnm2.ann2.Ah09g033100"/>
</dbReference>
<dbReference type="SUPFAM" id="SSF81383">
    <property type="entry name" value="F-box domain"/>
    <property type="match status" value="1"/>
</dbReference>
<protein>
    <recommendedName>
        <fullName evidence="1">F-box domain-containing protein</fullName>
    </recommendedName>
</protein>
<dbReference type="SMART" id="SM00256">
    <property type="entry name" value="FBOX"/>
    <property type="match status" value="1"/>
</dbReference>
<dbReference type="InterPro" id="IPR036047">
    <property type="entry name" value="F-box-like_dom_sf"/>
</dbReference>
<dbReference type="InterPro" id="IPR006527">
    <property type="entry name" value="F-box-assoc_dom_typ1"/>
</dbReference>
<evidence type="ECO:0000259" key="1">
    <source>
        <dbReference type="PROSITE" id="PS50181"/>
    </source>
</evidence>
<dbReference type="PANTHER" id="PTHR31672:SF13">
    <property type="entry name" value="F-BOX PROTEIN CPR30-LIKE"/>
    <property type="match status" value="1"/>
</dbReference>
<keyword evidence="3" id="KW-1185">Reference proteome</keyword>
<organism evidence="2 3">
    <name type="scientific">Arachis hypogaea</name>
    <name type="common">Peanut</name>
    <dbReference type="NCBI Taxonomy" id="3818"/>
    <lineage>
        <taxon>Eukaryota</taxon>
        <taxon>Viridiplantae</taxon>
        <taxon>Streptophyta</taxon>
        <taxon>Embryophyta</taxon>
        <taxon>Tracheophyta</taxon>
        <taxon>Spermatophyta</taxon>
        <taxon>Magnoliopsida</taxon>
        <taxon>eudicotyledons</taxon>
        <taxon>Gunneridae</taxon>
        <taxon>Pentapetalae</taxon>
        <taxon>rosids</taxon>
        <taxon>fabids</taxon>
        <taxon>Fabales</taxon>
        <taxon>Fabaceae</taxon>
        <taxon>Papilionoideae</taxon>
        <taxon>50 kb inversion clade</taxon>
        <taxon>dalbergioids sensu lato</taxon>
        <taxon>Dalbergieae</taxon>
        <taxon>Pterocarpus clade</taxon>
        <taxon>Arachis</taxon>
    </lineage>
</organism>
<dbReference type="STRING" id="3818.A0A445BPX2"/>
<dbReference type="EMBL" id="SDMP01000009">
    <property type="protein sequence ID" value="RYR40730.1"/>
    <property type="molecule type" value="Genomic_DNA"/>
</dbReference>
<proteinExistence type="predicted"/>
<sequence>MSLPEEIVEEILLRLPVSSLLPLRTVCRSWRTLISSPKFAQDHARRSILVDPTLTHPRIAYYGDDYKYRGIGVFSIRSVFENTFREPTQVTCFQHQTQRYFRVIGSCNGLLCLVDEADHPNTVKAILWNPCTGSTSEPTPEIGGFFVVCGFGYDRVSDRYKLFGILTDLESYKRRSVIYTFTPNSSWRTIQDVDLNLLGHIDVNNRDGEFVNSSNSNTLNWVGRNGVVLSLDLGNETYSYFSLPERDLKDNLRVSVELSVLRNRLAVCFEHKRSDWAVWVMEEYGVTESWTRLPLIPHQMVNPNDDRCLRPLYISDNDVLLAITPSFRIVLCDLKVKYALLFPMIVGGFVDNDLYLYSQSTYAKSFYVYHESLVSPSHYAIASSHFIKPVAS</sequence>
<dbReference type="InterPro" id="IPR001810">
    <property type="entry name" value="F-box_dom"/>
</dbReference>
<dbReference type="AlphaFoldDB" id="A0A445BPX2"/>
<dbReference type="PANTHER" id="PTHR31672">
    <property type="entry name" value="BNACNNG10540D PROTEIN"/>
    <property type="match status" value="1"/>
</dbReference>
<evidence type="ECO:0000313" key="3">
    <source>
        <dbReference type="Proteomes" id="UP000289738"/>
    </source>
</evidence>
<dbReference type="OrthoDB" id="610337at2759"/>
<dbReference type="Pfam" id="PF07734">
    <property type="entry name" value="FBA_1"/>
    <property type="match status" value="1"/>
</dbReference>
<dbReference type="InterPro" id="IPR017451">
    <property type="entry name" value="F-box-assoc_interact_dom"/>
</dbReference>
<dbReference type="CDD" id="cd22157">
    <property type="entry name" value="F-box_AtFBW1-like"/>
    <property type="match status" value="1"/>
</dbReference>
<name>A0A445BPX2_ARAHY</name>
<reference evidence="2 3" key="1">
    <citation type="submission" date="2019-01" db="EMBL/GenBank/DDBJ databases">
        <title>Sequencing of cultivated peanut Arachis hypogaea provides insights into genome evolution and oil improvement.</title>
        <authorList>
            <person name="Chen X."/>
        </authorList>
    </citation>
    <scope>NUCLEOTIDE SEQUENCE [LARGE SCALE GENOMIC DNA]</scope>
    <source>
        <strain evidence="3">cv. Fuhuasheng</strain>
        <tissue evidence="2">Leaves</tissue>
    </source>
</reference>
<dbReference type="Pfam" id="PF00646">
    <property type="entry name" value="F-box"/>
    <property type="match status" value="1"/>
</dbReference>
<feature type="domain" description="F-box" evidence="1">
    <location>
        <begin position="1"/>
        <end position="48"/>
    </location>
</feature>
<gene>
    <name evidence="2" type="ORF">Ahy_A09g046466</name>
</gene>
<dbReference type="InterPro" id="IPR050796">
    <property type="entry name" value="SCF_F-box_component"/>
</dbReference>